<evidence type="ECO:0000313" key="4">
    <source>
        <dbReference type="Proteomes" id="UP001055804"/>
    </source>
</evidence>
<accession>A0A9J6PEI0</accession>
<evidence type="ECO:0000259" key="2">
    <source>
        <dbReference type="Pfam" id="PF01321"/>
    </source>
</evidence>
<dbReference type="Proteomes" id="UP001055804">
    <property type="component" value="Unassembled WGS sequence"/>
</dbReference>
<dbReference type="PANTHER" id="PTHR46112">
    <property type="entry name" value="AMINOPEPTIDASE"/>
    <property type="match status" value="1"/>
</dbReference>
<dbReference type="InterPro" id="IPR050659">
    <property type="entry name" value="Peptidase_M24B"/>
</dbReference>
<dbReference type="SUPFAM" id="SSF53092">
    <property type="entry name" value="Creatinase/prolidase N-terminal domain"/>
    <property type="match status" value="1"/>
</dbReference>
<dbReference type="PANTHER" id="PTHR46112:SF2">
    <property type="entry name" value="XAA-PRO AMINOPEPTIDASE P-RELATED"/>
    <property type="match status" value="1"/>
</dbReference>
<name>A0A9J6PEI0_9PROT</name>
<dbReference type="SUPFAM" id="SSF55920">
    <property type="entry name" value="Creatinase/aminopeptidase"/>
    <property type="match status" value="1"/>
</dbReference>
<keyword evidence="4" id="KW-1185">Reference proteome</keyword>
<dbReference type="Gene3D" id="3.40.350.10">
    <property type="entry name" value="Creatinase/prolidase N-terminal domain"/>
    <property type="match status" value="1"/>
</dbReference>
<evidence type="ECO:0000313" key="3">
    <source>
        <dbReference type="EMBL" id="MCP1335031.1"/>
    </source>
</evidence>
<reference evidence="3" key="1">
    <citation type="submission" date="2022-06" db="EMBL/GenBank/DDBJ databases">
        <title>Isolation and Genomics of Futiania mangrovii gen. nov., sp. nov., a Rare and Metabolically-versatile member in the Class Alphaproteobacteria.</title>
        <authorList>
            <person name="Liu L."/>
            <person name="Huang W.-C."/>
            <person name="Pan J."/>
            <person name="Li J."/>
            <person name="Huang Y."/>
            <person name="Du H."/>
            <person name="Liu Y."/>
            <person name="Li M."/>
        </authorList>
    </citation>
    <scope>NUCLEOTIDE SEQUENCE</scope>
    <source>
        <strain evidence="3">FT118</strain>
    </source>
</reference>
<proteinExistence type="predicted"/>
<dbReference type="Pfam" id="PF01321">
    <property type="entry name" value="Creatinase_N"/>
    <property type="match status" value="1"/>
</dbReference>
<dbReference type="AlphaFoldDB" id="A0A9J6PEI0"/>
<dbReference type="Gene3D" id="3.90.230.10">
    <property type="entry name" value="Creatinase/methionine aminopeptidase superfamily"/>
    <property type="match status" value="1"/>
</dbReference>
<sequence length="398" mass="44815">MPQDVLLSFSRDEYADRIERVRVSMEDAGIDVMIATDPSNMAWLTGYDGWSFYVHQAVIVFASGNPIWWGRNMDAAGAMRTVWMDEDRIVGYPDNLVQSPDRHPMQHLAELLIDMGFGKSTIGVEMENYYFSAAAHAALRATMEQARLYDATNLVNWCRIVKSETEIGFIRRAARISDGLHAHVLEMIEPGVRKCDLVAEIYRTAIRGAEDEDGPYGGDYPAIVPMLPTGVDASAPHLTWDDRQLRGGEGTFFELSGCYRRYHAPLSRTVYLGTPPDIWYRAEEAVLAGIEAALDQSRPGNTCHDVWYAFTRALNAHGFTKESRMGYSIGLSYPPDWGERTMSFRKDDMTVLQAGMTYHLMPAIWLDDWGLEISETVLVTDTGSQTLCETPRKLFVKP</sequence>
<comment type="caution">
    <text evidence="3">The sequence shown here is derived from an EMBL/GenBank/DDBJ whole genome shotgun (WGS) entry which is preliminary data.</text>
</comment>
<feature type="domain" description="Creatinase N-terminal" evidence="2">
    <location>
        <begin position="17"/>
        <end position="161"/>
    </location>
</feature>
<gene>
    <name evidence="3" type="ORF">NJQ99_01260</name>
</gene>
<dbReference type="InterPro" id="IPR000994">
    <property type="entry name" value="Pept_M24"/>
</dbReference>
<dbReference type="InterPro" id="IPR029149">
    <property type="entry name" value="Creatin/AminoP/Spt16_N"/>
</dbReference>
<protein>
    <submittedName>
        <fullName evidence="3">M24 family metallopeptidase</fullName>
    </submittedName>
</protein>
<organism evidence="3 4">
    <name type="scientific">Futiania mangrovi</name>
    <dbReference type="NCBI Taxonomy" id="2959716"/>
    <lineage>
        <taxon>Bacteria</taxon>
        <taxon>Pseudomonadati</taxon>
        <taxon>Pseudomonadota</taxon>
        <taxon>Alphaproteobacteria</taxon>
        <taxon>Futianiales</taxon>
        <taxon>Futianiaceae</taxon>
        <taxon>Futiania</taxon>
    </lineage>
</organism>
<dbReference type="EMBL" id="JAMZFT010000001">
    <property type="protein sequence ID" value="MCP1335031.1"/>
    <property type="molecule type" value="Genomic_DNA"/>
</dbReference>
<dbReference type="RefSeq" id="WP_269330991.1">
    <property type="nucleotide sequence ID" value="NZ_JAMZFT010000001.1"/>
</dbReference>
<dbReference type="InterPro" id="IPR000587">
    <property type="entry name" value="Creatinase_N"/>
</dbReference>
<dbReference type="InterPro" id="IPR036005">
    <property type="entry name" value="Creatinase/aminopeptidase-like"/>
</dbReference>
<dbReference type="Pfam" id="PF00557">
    <property type="entry name" value="Peptidase_M24"/>
    <property type="match status" value="1"/>
</dbReference>
<dbReference type="CDD" id="cd01066">
    <property type="entry name" value="APP_MetAP"/>
    <property type="match status" value="1"/>
</dbReference>
<feature type="domain" description="Peptidase M24" evidence="1">
    <location>
        <begin position="170"/>
        <end position="381"/>
    </location>
</feature>
<evidence type="ECO:0000259" key="1">
    <source>
        <dbReference type="Pfam" id="PF00557"/>
    </source>
</evidence>